<dbReference type="Proteomes" id="UP000192917">
    <property type="component" value="Unassembled WGS sequence"/>
</dbReference>
<feature type="transmembrane region" description="Helical" evidence="7">
    <location>
        <begin position="90"/>
        <end position="109"/>
    </location>
</feature>
<evidence type="ECO:0000256" key="6">
    <source>
        <dbReference type="ARBA" id="ARBA00023136"/>
    </source>
</evidence>
<evidence type="ECO:0000256" key="2">
    <source>
        <dbReference type="ARBA" id="ARBA00008193"/>
    </source>
</evidence>
<feature type="domain" description="Glycine transporter" evidence="8">
    <location>
        <begin position="93"/>
        <end position="166"/>
    </location>
</feature>
<gene>
    <name evidence="9" type="ORF">SAMN05428998_10659</name>
</gene>
<evidence type="ECO:0000256" key="4">
    <source>
        <dbReference type="ARBA" id="ARBA00022692"/>
    </source>
</evidence>
<keyword evidence="5 7" id="KW-1133">Transmembrane helix</keyword>
<evidence type="ECO:0000256" key="5">
    <source>
        <dbReference type="ARBA" id="ARBA00022989"/>
    </source>
</evidence>
<organism evidence="9 10">
    <name type="scientific">Tistlia consotensis USBA 355</name>
    <dbReference type="NCBI Taxonomy" id="560819"/>
    <lineage>
        <taxon>Bacteria</taxon>
        <taxon>Pseudomonadati</taxon>
        <taxon>Pseudomonadota</taxon>
        <taxon>Alphaproteobacteria</taxon>
        <taxon>Rhodospirillales</taxon>
        <taxon>Rhodovibrionaceae</taxon>
        <taxon>Tistlia</taxon>
    </lineage>
</organism>
<dbReference type="STRING" id="560819.SAMN05428998_10659"/>
<feature type="transmembrane region" description="Helical" evidence="7">
    <location>
        <begin position="174"/>
        <end position="195"/>
    </location>
</feature>
<comment type="subcellular location">
    <subcellularLocation>
        <location evidence="1">Cell membrane</location>
        <topology evidence="1">Multi-pass membrane protein</topology>
    </subcellularLocation>
</comment>
<evidence type="ECO:0000256" key="3">
    <source>
        <dbReference type="ARBA" id="ARBA00022475"/>
    </source>
</evidence>
<feature type="transmembrane region" description="Helical" evidence="7">
    <location>
        <begin position="65"/>
        <end position="83"/>
    </location>
</feature>
<dbReference type="EMBL" id="FWZX01000006">
    <property type="protein sequence ID" value="SMF16601.1"/>
    <property type="molecule type" value="Genomic_DNA"/>
</dbReference>
<feature type="domain" description="Glycine transporter" evidence="8">
    <location>
        <begin position="7"/>
        <end position="81"/>
    </location>
</feature>
<sequence length="212" mass="22267">MDTLFAALDLAGVFVFAISGALAASRKQLDIFGFHFIATVTAIGGGTLRDVLLGRTPVFWVEHPHFIWLTGVAALVVYFLAPAVQSREKLLIWADAIGLAIFAAGGTIVTQQTGAPPGVVILMGAVSATFGGLIRDIVCREMPLLLRKEIYITAAAAGSALMVVLEQLGQPVEVGYLACVVVTFVIRGLAIRYSLSLPAYRPRPAGGGTVGT</sequence>
<dbReference type="AlphaFoldDB" id="A0A1Y6BR08"/>
<dbReference type="Pfam" id="PF03458">
    <property type="entry name" value="Gly_transporter"/>
    <property type="match status" value="2"/>
</dbReference>
<dbReference type="RefSeq" id="WP_085122505.1">
    <property type="nucleotide sequence ID" value="NZ_FWZX01000006.1"/>
</dbReference>
<keyword evidence="3" id="KW-1003">Cell membrane</keyword>
<dbReference type="GO" id="GO:0005886">
    <property type="term" value="C:plasma membrane"/>
    <property type="evidence" value="ECO:0007669"/>
    <property type="project" value="UniProtKB-SubCell"/>
</dbReference>
<accession>A0A1Y6BR08</accession>
<evidence type="ECO:0000313" key="10">
    <source>
        <dbReference type="Proteomes" id="UP000192917"/>
    </source>
</evidence>
<evidence type="ECO:0000259" key="8">
    <source>
        <dbReference type="Pfam" id="PF03458"/>
    </source>
</evidence>
<keyword evidence="10" id="KW-1185">Reference proteome</keyword>
<evidence type="ECO:0000313" key="9">
    <source>
        <dbReference type="EMBL" id="SMF16601.1"/>
    </source>
</evidence>
<dbReference type="PANTHER" id="PTHR30506">
    <property type="entry name" value="INNER MEMBRANE PROTEIN"/>
    <property type="match status" value="1"/>
</dbReference>
<keyword evidence="6 7" id="KW-0472">Membrane</keyword>
<dbReference type="InterPro" id="IPR005115">
    <property type="entry name" value="Gly_transporter"/>
</dbReference>
<comment type="similarity">
    <text evidence="2">Belongs to the UPF0126 family.</text>
</comment>
<evidence type="ECO:0000256" key="7">
    <source>
        <dbReference type="SAM" id="Phobius"/>
    </source>
</evidence>
<evidence type="ECO:0000256" key="1">
    <source>
        <dbReference type="ARBA" id="ARBA00004651"/>
    </source>
</evidence>
<proteinExistence type="inferred from homology"/>
<keyword evidence="4 7" id="KW-0812">Transmembrane</keyword>
<dbReference type="PANTHER" id="PTHR30506:SF3">
    <property type="entry name" value="UPF0126 INNER MEMBRANE PROTEIN YADS-RELATED"/>
    <property type="match status" value="1"/>
</dbReference>
<protein>
    <submittedName>
        <fullName evidence="9">Uncharacterized membrane protein YeiH</fullName>
    </submittedName>
</protein>
<feature type="transmembrane region" description="Helical" evidence="7">
    <location>
        <begin position="150"/>
        <end position="168"/>
    </location>
</feature>
<reference evidence="9 10" key="1">
    <citation type="submission" date="2017-04" db="EMBL/GenBank/DDBJ databases">
        <authorList>
            <person name="Afonso C.L."/>
            <person name="Miller P.J."/>
            <person name="Scott M.A."/>
            <person name="Spackman E."/>
            <person name="Goraichik I."/>
            <person name="Dimitrov K.M."/>
            <person name="Suarez D.L."/>
            <person name="Swayne D.E."/>
        </authorList>
    </citation>
    <scope>NUCLEOTIDE SEQUENCE [LARGE SCALE GENOMIC DNA]</scope>
    <source>
        <strain evidence="9 10">USBA 355</strain>
    </source>
</reference>
<name>A0A1Y6BR08_9PROT</name>
<feature type="transmembrane region" description="Helical" evidence="7">
    <location>
        <begin position="115"/>
        <end position="138"/>
    </location>
</feature>